<dbReference type="EMBL" id="OU503052">
    <property type="protein sequence ID" value="CAI9780874.1"/>
    <property type="molecule type" value="Genomic_DNA"/>
</dbReference>
<protein>
    <recommendedName>
        <fullName evidence="1">Disease resistance protein At4g27190-like leucine-rich repeats domain-containing protein</fullName>
    </recommendedName>
</protein>
<dbReference type="AlphaFoldDB" id="A0AAD2A4I6"/>
<reference evidence="2" key="1">
    <citation type="submission" date="2023-05" db="EMBL/GenBank/DDBJ databases">
        <authorList>
            <person name="Huff M."/>
        </authorList>
    </citation>
    <scope>NUCLEOTIDE SEQUENCE</scope>
</reference>
<evidence type="ECO:0000259" key="1">
    <source>
        <dbReference type="Pfam" id="PF23247"/>
    </source>
</evidence>
<dbReference type="Proteomes" id="UP000834106">
    <property type="component" value="Chromosome 17"/>
</dbReference>
<proteinExistence type="predicted"/>
<sequence length="152" mass="17248">MLEEVVSTDARENEVTKTCKMLEFPKLKEVELDDLPRFKSITSQSNSDVVPQTLFNQVTFPSMEALDVRNLDCIVKLLGKEMPITSLHKLERMMVSSCDNLPTIAESDSIKLLQKLDFLSVYFCDALEVLFDFEGIKDGSKRNSCLPKFDTS</sequence>
<accession>A0AAD2A4I6</accession>
<evidence type="ECO:0000313" key="2">
    <source>
        <dbReference type="EMBL" id="CAI9780874.1"/>
    </source>
</evidence>
<dbReference type="Pfam" id="PF23247">
    <property type="entry name" value="LRR_RPS2"/>
    <property type="match status" value="1"/>
</dbReference>
<feature type="domain" description="Disease resistance protein At4g27190-like leucine-rich repeats" evidence="1">
    <location>
        <begin position="67"/>
        <end position="139"/>
    </location>
</feature>
<dbReference type="InterPro" id="IPR032675">
    <property type="entry name" value="LRR_dom_sf"/>
</dbReference>
<gene>
    <name evidence="2" type="ORF">FPE_LOCUS28304</name>
</gene>
<keyword evidence="3" id="KW-1185">Reference proteome</keyword>
<dbReference type="InterPro" id="IPR057135">
    <property type="entry name" value="At4g27190-like_LRR"/>
</dbReference>
<dbReference type="Gene3D" id="3.80.10.10">
    <property type="entry name" value="Ribonuclease Inhibitor"/>
    <property type="match status" value="1"/>
</dbReference>
<organism evidence="2 3">
    <name type="scientific">Fraxinus pennsylvanica</name>
    <dbReference type="NCBI Taxonomy" id="56036"/>
    <lineage>
        <taxon>Eukaryota</taxon>
        <taxon>Viridiplantae</taxon>
        <taxon>Streptophyta</taxon>
        <taxon>Embryophyta</taxon>
        <taxon>Tracheophyta</taxon>
        <taxon>Spermatophyta</taxon>
        <taxon>Magnoliopsida</taxon>
        <taxon>eudicotyledons</taxon>
        <taxon>Gunneridae</taxon>
        <taxon>Pentapetalae</taxon>
        <taxon>asterids</taxon>
        <taxon>lamiids</taxon>
        <taxon>Lamiales</taxon>
        <taxon>Oleaceae</taxon>
        <taxon>Oleeae</taxon>
        <taxon>Fraxinus</taxon>
    </lineage>
</organism>
<name>A0AAD2A4I6_9LAMI</name>
<evidence type="ECO:0000313" key="3">
    <source>
        <dbReference type="Proteomes" id="UP000834106"/>
    </source>
</evidence>